<sequence length="159" mass="18130">MWRRAAAIGADLVMVSGRRRMAELYAAVGMPVYSYRFDQRPWNGAEWDGVKHFVNVAYSFQNISGLLGPSPEYDSHARLARAIGRAYVAFVNHLDPNKVVGESDGRGGKALLPRWLAYDLRRPTNMVLNATRNWVEDDTWRKEEIAFMMRPEVAKELLS</sequence>
<reference evidence="1" key="1">
    <citation type="submission" date="2022-10" db="EMBL/GenBank/DDBJ databases">
        <title>Genome Sequence of Xylaria curta.</title>
        <authorList>
            <person name="Buettner E."/>
        </authorList>
    </citation>
    <scope>NUCLEOTIDE SEQUENCE</scope>
    <source>
        <strain evidence="1">Babe10</strain>
    </source>
</reference>
<evidence type="ECO:0000313" key="1">
    <source>
        <dbReference type="EMBL" id="KAJ2974855.1"/>
    </source>
</evidence>
<evidence type="ECO:0000313" key="2">
    <source>
        <dbReference type="Proteomes" id="UP001143856"/>
    </source>
</evidence>
<name>A0ACC1N6F0_9PEZI</name>
<organism evidence="1 2">
    <name type="scientific">Xylaria curta</name>
    <dbReference type="NCBI Taxonomy" id="42375"/>
    <lineage>
        <taxon>Eukaryota</taxon>
        <taxon>Fungi</taxon>
        <taxon>Dikarya</taxon>
        <taxon>Ascomycota</taxon>
        <taxon>Pezizomycotina</taxon>
        <taxon>Sordariomycetes</taxon>
        <taxon>Xylariomycetidae</taxon>
        <taxon>Xylariales</taxon>
        <taxon>Xylariaceae</taxon>
        <taxon>Xylaria</taxon>
    </lineage>
</organism>
<keyword evidence="2" id="KW-1185">Reference proteome</keyword>
<gene>
    <name evidence="1" type="ORF">NUW58_g8526</name>
</gene>
<accession>A0ACC1N6F0</accession>
<proteinExistence type="predicted"/>
<dbReference type="Proteomes" id="UP001143856">
    <property type="component" value="Unassembled WGS sequence"/>
</dbReference>
<dbReference type="EMBL" id="JAPDGR010002642">
    <property type="protein sequence ID" value="KAJ2974855.1"/>
    <property type="molecule type" value="Genomic_DNA"/>
</dbReference>
<comment type="caution">
    <text evidence="1">The sequence shown here is derived from an EMBL/GenBank/DDBJ whole genome shotgun (WGS) entry which is preliminary data.</text>
</comment>
<protein>
    <submittedName>
        <fullName evidence="1">Uncharacterized protein</fullName>
    </submittedName>
</protein>